<gene>
    <name evidence="1" type="ORF">CDV52_14790</name>
</gene>
<evidence type="ECO:0000313" key="2">
    <source>
        <dbReference type="Proteomes" id="UP000196640"/>
    </source>
</evidence>
<dbReference type="AlphaFoldDB" id="A0A212ALM0"/>
<proteinExistence type="predicted"/>
<organism evidence="1 2">
    <name type="scientific">Haematobacter missouriensis</name>
    <dbReference type="NCBI Taxonomy" id="366616"/>
    <lineage>
        <taxon>Bacteria</taxon>
        <taxon>Pseudomonadati</taxon>
        <taxon>Pseudomonadota</taxon>
        <taxon>Alphaproteobacteria</taxon>
        <taxon>Rhodobacterales</taxon>
        <taxon>Paracoccaceae</taxon>
        <taxon>Haematobacter</taxon>
    </lineage>
</organism>
<comment type="caution">
    <text evidence="1">The sequence shown here is derived from an EMBL/GenBank/DDBJ whole genome shotgun (WGS) entry which is preliminary data.</text>
</comment>
<evidence type="ECO:0000313" key="1">
    <source>
        <dbReference type="EMBL" id="OWJ82369.1"/>
    </source>
</evidence>
<dbReference type="Proteomes" id="UP000196640">
    <property type="component" value="Unassembled WGS sequence"/>
</dbReference>
<accession>A0A212ALM0</accession>
<sequence length="68" mass="6860">MAEDQRAGALRRLGATASLNFLPLPTVPSFLASQESPASAVTVPGGTAPAVVPGLSIAIEAAMERART</sequence>
<protein>
    <submittedName>
        <fullName evidence="1">Uncharacterized protein</fullName>
    </submittedName>
</protein>
<reference evidence="1 2" key="1">
    <citation type="submission" date="2016-11" db="EMBL/GenBank/DDBJ databases">
        <title>Comparison of Traditional DNA-DNA Hybridization with In Silico Genomic Analysis.</title>
        <authorList>
            <person name="Nicholson A.C."/>
            <person name="Sammons S."/>
            <person name="Humrighouse B.W."/>
            <person name="Graziano J."/>
            <person name="Lasker B."/>
            <person name="Whitney A.M."/>
            <person name="Mcquiston J.R."/>
        </authorList>
    </citation>
    <scope>NUCLEOTIDE SEQUENCE [LARGE SCALE GENOMIC DNA]</scope>
    <source>
        <strain evidence="1 2">H2381</strain>
    </source>
</reference>
<name>A0A212ALM0_9RHOB</name>
<dbReference type="EMBL" id="NIPX01000027">
    <property type="protein sequence ID" value="OWJ82369.1"/>
    <property type="molecule type" value="Genomic_DNA"/>
</dbReference>